<organism evidence="1 2">
    <name type="scientific">Eragrostis curvula</name>
    <name type="common">weeping love grass</name>
    <dbReference type="NCBI Taxonomy" id="38414"/>
    <lineage>
        <taxon>Eukaryota</taxon>
        <taxon>Viridiplantae</taxon>
        <taxon>Streptophyta</taxon>
        <taxon>Embryophyta</taxon>
        <taxon>Tracheophyta</taxon>
        <taxon>Spermatophyta</taxon>
        <taxon>Magnoliopsida</taxon>
        <taxon>Liliopsida</taxon>
        <taxon>Poales</taxon>
        <taxon>Poaceae</taxon>
        <taxon>PACMAD clade</taxon>
        <taxon>Chloridoideae</taxon>
        <taxon>Eragrostideae</taxon>
        <taxon>Eragrostidinae</taxon>
        <taxon>Eragrostis</taxon>
    </lineage>
</organism>
<accession>A0A5J9VZ68</accession>
<dbReference type="PANTHER" id="PTHR33087:SF21">
    <property type="entry name" value="OS03G0782100 PROTEIN"/>
    <property type="match status" value="1"/>
</dbReference>
<dbReference type="EMBL" id="RWGY01000007">
    <property type="protein sequence ID" value="TVU40400.1"/>
    <property type="molecule type" value="Genomic_DNA"/>
</dbReference>
<proteinExistence type="predicted"/>
<evidence type="ECO:0000313" key="2">
    <source>
        <dbReference type="Proteomes" id="UP000324897"/>
    </source>
</evidence>
<reference evidence="1 2" key="1">
    <citation type="journal article" date="2019" name="Sci. Rep.">
        <title>A high-quality genome of Eragrostis curvula grass provides insights into Poaceae evolution and supports new strategies to enhance forage quality.</title>
        <authorList>
            <person name="Carballo J."/>
            <person name="Santos B.A.C.M."/>
            <person name="Zappacosta D."/>
            <person name="Garbus I."/>
            <person name="Selva J.P."/>
            <person name="Gallo C.A."/>
            <person name="Diaz A."/>
            <person name="Albertini E."/>
            <person name="Caccamo M."/>
            <person name="Echenique V."/>
        </authorList>
    </citation>
    <scope>NUCLEOTIDE SEQUENCE [LARGE SCALE GENOMIC DNA]</scope>
    <source>
        <strain evidence="2">cv. Victoria</strain>
        <tissue evidence="1">Leaf</tissue>
    </source>
</reference>
<evidence type="ECO:0000313" key="1">
    <source>
        <dbReference type="EMBL" id="TVU40400.1"/>
    </source>
</evidence>
<dbReference type="PANTHER" id="PTHR33087">
    <property type="entry name" value="OS07G0539200 PROTEIN"/>
    <property type="match status" value="1"/>
</dbReference>
<protein>
    <recommendedName>
        <fullName evidence="3">DUF4283 domain-containing protein</fullName>
    </recommendedName>
</protein>
<gene>
    <name evidence="1" type="ORF">EJB05_13864</name>
</gene>
<name>A0A5J9VZ68_9POAL</name>
<dbReference type="Gramene" id="TVU40400">
    <property type="protein sequence ID" value="TVU40400"/>
    <property type="gene ID" value="EJB05_13864"/>
</dbReference>
<comment type="caution">
    <text evidence="1">The sequence shown here is derived from an EMBL/GenBank/DDBJ whole genome shotgun (WGS) entry which is preliminary data.</text>
</comment>
<dbReference type="InterPro" id="IPR053253">
    <property type="entry name" value="Sex_diff_modulator"/>
</dbReference>
<dbReference type="AlphaFoldDB" id="A0A5J9VZ68"/>
<sequence length="209" mass="23571">MLDLAKEVNRRKIVSGPGFELVVWPWNREEDSNEVSFNTMVQIKIQGIPAHAWRESSVHSLLDDYCAIQTIQMSKFLCGDMSSVHVTALTSSLDQIPPMAYLTIPEPMVGADLCQQQIQCHQLEPQPGGDTQSSSQLGRSQTLGVPEMLNEDSPSNRMTATRLQVVRMITRLPVLEALRQDMIMTRIVNLQLGNKHPTADEDMQRKRMK</sequence>
<dbReference type="Proteomes" id="UP000324897">
    <property type="component" value="Chromosome 4"/>
</dbReference>
<evidence type="ECO:0008006" key="3">
    <source>
        <dbReference type="Google" id="ProtNLM"/>
    </source>
</evidence>
<keyword evidence="2" id="KW-1185">Reference proteome</keyword>